<dbReference type="KEGG" id="paun:MJA45_10310"/>
<feature type="domain" description="HTH deoR-type" evidence="4">
    <location>
        <begin position="3"/>
        <end position="58"/>
    </location>
</feature>
<evidence type="ECO:0000256" key="2">
    <source>
        <dbReference type="ARBA" id="ARBA00023125"/>
    </source>
</evidence>
<dbReference type="Gene3D" id="3.40.50.1360">
    <property type="match status" value="1"/>
</dbReference>
<dbReference type="InterPro" id="IPR014036">
    <property type="entry name" value="DeoR-like_C"/>
</dbReference>
<dbReference type="AlphaFoldDB" id="A0AA96LGC0"/>
<evidence type="ECO:0000313" key="5">
    <source>
        <dbReference type="EMBL" id="WNQ13387.1"/>
    </source>
</evidence>
<dbReference type="GO" id="GO:0003700">
    <property type="term" value="F:DNA-binding transcription factor activity"/>
    <property type="evidence" value="ECO:0007669"/>
    <property type="project" value="InterPro"/>
</dbReference>
<dbReference type="GO" id="GO:0003677">
    <property type="term" value="F:DNA binding"/>
    <property type="evidence" value="ECO:0007669"/>
    <property type="project" value="UniProtKB-KW"/>
</dbReference>
<dbReference type="PROSITE" id="PS00894">
    <property type="entry name" value="HTH_DEOR_1"/>
    <property type="match status" value="1"/>
</dbReference>
<evidence type="ECO:0000256" key="1">
    <source>
        <dbReference type="ARBA" id="ARBA00023015"/>
    </source>
</evidence>
<dbReference type="Pfam" id="PF00455">
    <property type="entry name" value="DeoRC"/>
    <property type="match status" value="1"/>
</dbReference>
<dbReference type="PANTHER" id="PTHR30363">
    <property type="entry name" value="HTH-TYPE TRANSCRIPTIONAL REGULATOR SRLR-RELATED"/>
    <property type="match status" value="1"/>
</dbReference>
<evidence type="ECO:0000259" key="4">
    <source>
        <dbReference type="PROSITE" id="PS51000"/>
    </source>
</evidence>
<dbReference type="PRINTS" id="PR00037">
    <property type="entry name" value="HTHLACR"/>
</dbReference>
<organism evidence="5 6">
    <name type="scientific">Paenibacillus aurantius</name>
    <dbReference type="NCBI Taxonomy" id="2918900"/>
    <lineage>
        <taxon>Bacteria</taxon>
        <taxon>Bacillati</taxon>
        <taxon>Bacillota</taxon>
        <taxon>Bacilli</taxon>
        <taxon>Bacillales</taxon>
        <taxon>Paenibacillaceae</taxon>
        <taxon>Paenibacillus</taxon>
    </lineage>
</organism>
<keyword evidence="1" id="KW-0805">Transcription regulation</keyword>
<keyword evidence="2 5" id="KW-0238">DNA-binding</keyword>
<keyword evidence="6" id="KW-1185">Reference proteome</keyword>
<dbReference type="Gene3D" id="1.10.10.10">
    <property type="entry name" value="Winged helix-like DNA-binding domain superfamily/Winged helix DNA-binding domain"/>
    <property type="match status" value="1"/>
</dbReference>
<dbReference type="SMART" id="SM01134">
    <property type="entry name" value="DeoRC"/>
    <property type="match status" value="1"/>
</dbReference>
<name>A0AA96LGC0_9BACL</name>
<dbReference type="InterPro" id="IPR050313">
    <property type="entry name" value="Carb_Metab_HTH_regulators"/>
</dbReference>
<dbReference type="SMART" id="SM00420">
    <property type="entry name" value="HTH_DEOR"/>
    <property type="match status" value="1"/>
</dbReference>
<proteinExistence type="predicted"/>
<evidence type="ECO:0000256" key="3">
    <source>
        <dbReference type="ARBA" id="ARBA00023163"/>
    </source>
</evidence>
<evidence type="ECO:0000313" key="6">
    <source>
        <dbReference type="Proteomes" id="UP001305702"/>
    </source>
</evidence>
<dbReference type="InterPro" id="IPR001034">
    <property type="entry name" value="DeoR_HTH"/>
</dbReference>
<dbReference type="InterPro" id="IPR036390">
    <property type="entry name" value="WH_DNA-bd_sf"/>
</dbReference>
<accession>A0AA96LGC0</accession>
<dbReference type="Proteomes" id="UP001305702">
    <property type="component" value="Chromosome"/>
</dbReference>
<gene>
    <name evidence="5" type="ORF">MJA45_10310</name>
</gene>
<dbReference type="InterPro" id="IPR036388">
    <property type="entry name" value="WH-like_DNA-bd_sf"/>
</dbReference>
<dbReference type="EMBL" id="CP130318">
    <property type="protein sequence ID" value="WNQ13387.1"/>
    <property type="molecule type" value="Genomic_DNA"/>
</dbReference>
<keyword evidence="3" id="KW-0804">Transcription</keyword>
<protein>
    <submittedName>
        <fullName evidence="5">DeoR/GlpR family DNA-binding transcription regulator</fullName>
    </submittedName>
</protein>
<dbReference type="RefSeq" id="WP_315607167.1">
    <property type="nucleotide sequence ID" value="NZ_CP130318.1"/>
</dbReference>
<sequence length="253" mass="28188">MLAAERLQKIVTLVNERGSIRVSELSELFEVTEETIRRDLDKLEGENKLARSHGGAVSIKESQPDVPFPVREATNAQEKIRIAEEAVQHVRPGDRIVLDASTTAWYMARFLPDFPLTVLTNSIKVAMELSAKEKIEVISTGGTLSSKTLSYIGPQAERALDPYHVNKAFLSSKGVHEQGISESSELHAIVKRKMVAIADRAFLLADYSKFGVQAFTRIAGWESLHTVITDSRTEESFLARLREKQVEVIRVGD</sequence>
<dbReference type="SUPFAM" id="SSF100950">
    <property type="entry name" value="NagB/RpiA/CoA transferase-like"/>
    <property type="match status" value="1"/>
</dbReference>
<reference evidence="5 6" key="1">
    <citation type="submission" date="2022-02" db="EMBL/GenBank/DDBJ databases">
        <title>Paenibacillus sp. MBLB1776 Whole Genome Shotgun Sequencing.</title>
        <authorList>
            <person name="Hwang C.Y."/>
            <person name="Cho E.-S."/>
            <person name="Seo M.-J."/>
        </authorList>
    </citation>
    <scope>NUCLEOTIDE SEQUENCE [LARGE SCALE GENOMIC DNA]</scope>
    <source>
        <strain evidence="5 6">MBLB1776</strain>
    </source>
</reference>
<dbReference type="InterPro" id="IPR018356">
    <property type="entry name" value="Tscrpt_reg_HTH_DeoR_CS"/>
</dbReference>
<dbReference type="PANTHER" id="PTHR30363:SF44">
    <property type="entry name" value="AGA OPERON TRANSCRIPTIONAL REPRESSOR-RELATED"/>
    <property type="match status" value="1"/>
</dbReference>
<dbReference type="SUPFAM" id="SSF46785">
    <property type="entry name" value="Winged helix' DNA-binding domain"/>
    <property type="match status" value="1"/>
</dbReference>
<dbReference type="Pfam" id="PF08220">
    <property type="entry name" value="HTH_DeoR"/>
    <property type="match status" value="1"/>
</dbReference>
<dbReference type="PROSITE" id="PS51000">
    <property type="entry name" value="HTH_DEOR_2"/>
    <property type="match status" value="1"/>
</dbReference>
<dbReference type="InterPro" id="IPR037171">
    <property type="entry name" value="NagB/RpiA_transferase-like"/>
</dbReference>